<name>A0A9X3N445_9ACTN</name>
<reference evidence="1" key="1">
    <citation type="submission" date="2022-10" db="EMBL/GenBank/DDBJ databases">
        <title>The WGS of Solirubrobacter phytolaccae KCTC 29190.</title>
        <authorList>
            <person name="Jiang Z."/>
        </authorList>
    </citation>
    <scope>NUCLEOTIDE SEQUENCE</scope>
    <source>
        <strain evidence="1">KCTC 29190</strain>
    </source>
</reference>
<organism evidence="1 2">
    <name type="scientific">Solirubrobacter phytolaccae</name>
    <dbReference type="NCBI Taxonomy" id="1404360"/>
    <lineage>
        <taxon>Bacteria</taxon>
        <taxon>Bacillati</taxon>
        <taxon>Actinomycetota</taxon>
        <taxon>Thermoleophilia</taxon>
        <taxon>Solirubrobacterales</taxon>
        <taxon>Solirubrobacteraceae</taxon>
        <taxon>Solirubrobacter</taxon>
    </lineage>
</organism>
<evidence type="ECO:0000313" key="1">
    <source>
        <dbReference type="EMBL" id="MDA0179378.1"/>
    </source>
</evidence>
<proteinExistence type="predicted"/>
<accession>A0A9X3N445</accession>
<protein>
    <submittedName>
        <fullName evidence="1">Uncharacterized protein</fullName>
    </submittedName>
</protein>
<dbReference type="EMBL" id="JAPDDP010000004">
    <property type="protein sequence ID" value="MDA0179378.1"/>
    <property type="molecule type" value="Genomic_DNA"/>
</dbReference>
<sequence length="185" mass="20590">MADDPRDYYYTFNPNPVAAEHFRPIAATWLNNIDTTGWVQSLASMTEDRRVQMRDEVLRAMTFSTVVEAYAEKLSPSTNSMRLHYGDGTTRVVEWSNLALVVDELLTSSGELWHSDKPPARRSVKVDVQTMLTILALLVAILSLLNDVYGGGDTLSANDAQELVEQAIKAVETQQTPPHVDPGLR</sequence>
<keyword evidence="2" id="KW-1185">Reference proteome</keyword>
<gene>
    <name evidence="1" type="ORF">OJ997_03645</name>
</gene>
<evidence type="ECO:0000313" key="2">
    <source>
        <dbReference type="Proteomes" id="UP001147653"/>
    </source>
</evidence>
<dbReference type="RefSeq" id="WP_270023651.1">
    <property type="nucleotide sequence ID" value="NZ_JAPDDP010000004.1"/>
</dbReference>
<dbReference type="AlphaFoldDB" id="A0A9X3N445"/>
<dbReference type="Proteomes" id="UP001147653">
    <property type="component" value="Unassembled WGS sequence"/>
</dbReference>
<comment type="caution">
    <text evidence="1">The sequence shown here is derived from an EMBL/GenBank/DDBJ whole genome shotgun (WGS) entry which is preliminary data.</text>
</comment>